<dbReference type="AlphaFoldDB" id="A0A2P4SXD6"/>
<keyword evidence="2" id="KW-1185">Reference proteome</keyword>
<dbReference type="OrthoDB" id="9940220at2759"/>
<evidence type="ECO:0000313" key="1">
    <source>
        <dbReference type="EMBL" id="POI28764.1"/>
    </source>
</evidence>
<sequence length="69" mass="7899">MTCRRATNDHSTSISVKPKVRVSVLKLGSLPQTDWFSWSTMGFYLLKTEVTSFQNGHEEVECVMLMDMI</sequence>
<accession>A0A2P4SXD6</accession>
<proteinExistence type="predicted"/>
<reference evidence="1 2" key="1">
    <citation type="submission" date="2018-01" db="EMBL/GenBank/DDBJ databases">
        <title>Comparison of the Chinese Bamboo Partridge and Red Junglefowl genome sequences highlights the importance of demography in genome evolution.</title>
        <authorList>
            <person name="Tiley G.P."/>
            <person name="Kimball R.T."/>
            <person name="Braun E.L."/>
            <person name="Burleigh J.G."/>
        </authorList>
    </citation>
    <scope>NUCLEOTIDE SEQUENCE [LARGE SCALE GENOMIC DNA]</scope>
    <source>
        <strain evidence="1">RTK389</strain>
        <tissue evidence="1">Blood</tissue>
    </source>
</reference>
<gene>
    <name evidence="1" type="ORF">CIB84_007486</name>
</gene>
<name>A0A2P4SXD6_BAMTH</name>
<comment type="caution">
    <text evidence="1">The sequence shown here is derived from an EMBL/GenBank/DDBJ whole genome shotgun (WGS) entry which is preliminary data.</text>
</comment>
<organism evidence="1 2">
    <name type="scientific">Bambusicola thoracicus</name>
    <name type="common">Chinese bamboo-partridge</name>
    <name type="synonym">Perdix thoracica</name>
    <dbReference type="NCBI Taxonomy" id="9083"/>
    <lineage>
        <taxon>Eukaryota</taxon>
        <taxon>Metazoa</taxon>
        <taxon>Chordata</taxon>
        <taxon>Craniata</taxon>
        <taxon>Vertebrata</taxon>
        <taxon>Euteleostomi</taxon>
        <taxon>Archelosauria</taxon>
        <taxon>Archosauria</taxon>
        <taxon>Dinosauria</taxon>
        <taxon>Saurischia</taxon>
        <taxon>Theropoda</taxon>
        <taxon>Coelurosauria</taxon>
        <taxon>Aves</taxon>
        <taxon>Neognathae</taxon>
        <taxon>Galloanserae</taxon>
        <taxon>Galliformes</taxon>
        <taxon>Phasianidae</taxon>
        <taxon>Perdicinae</taxon>
        <taxon>Bambusicola</taxon>
    </lineage>
</organism>
<evidence type="ECO:0000313" key="2">
    <source>
        <dbReference type="Proteomes" id="UP000237246"/>
    </source>
</evidence>
<dbReference type="EMBL" id="PPHD01018088">
    <property type="protein sequence ID" value="POI28764.1"/>
    <property type="molecule type" value="Genomic_DNA"/>
</dbReference>
<protein>
    <submittedName>
        <fullName evidence="1">Uncharacterized protein</fullName>
    </submittedName>
</protein>
<dbReference type="Proteomes" id="UP000237246">
    <property type="component" value="Unassembled WGS sequence"/>
</dbReference>